<name>A0AAD3HEE6_9STRA</name>
<dbReference type="InterPro" id="IPR008752">
    <property type="entry name" value="Peptidase_M11"/>
</dbReference>
<dbReference type="SUPFAM" id="SSF55486">
    <property type="entry name" value="Metalloproteases ('zincins'), catalytic domain"/>
    <property type="match status" value="1"/>
</dbReference>
<dbReference type="Pfam" id="PF05548">
    <property type="entry name" value="Peptidase_M11"/>
    <property type="match status" value="1"/>
</dbReference>
<dbReference type="Gene3D" id="3.40.390.10">
    <property type="entry name" value="Collagenase (Catalytic Domain)"/>
    <property type="match status" value="1"/>
</dbReference>
<evidence type="ECO:0000256" key="8">
    <source>
        <dbReference type="SAM" id="SignalP"/>
    </source>
</evidence>
<accession>A0AAD3HEE6</accession>
<dbReference type="InterPro" id="IPR024079">
    <property type="entry name" value="MetalloPept_cat_dom_sf"/>
</dbReference>
<protein>
    <recommendedName>
        <fullName evidence="2">Circumsporozoite protein</fullName>
    </recommendedName>
</protein>
<sequence>MRFSNLSINLLLACCCYTSPHLAQAEPIIIDASKPFTKTINDEIVCEKVIKLHMMIQKTSDIKDGVYGVESFACVVAPEYTPSGDTPGITLSMPDVDETFEEAFASAQATGHTELVVKNPLVHRSTLKLPSSSQEEDGSASSFSGSMFYSQVVEPDSDEDASNVGGGVRGRRATALTRQDQMCYSPHVQWRRPSNVDGSVQRGRKLAVNQTGTKSVVVFRATVDNTAPSIDAATIKENVFSTASNMITLSSQFSACSNNQLNFEAGAFTEFTYADAASGVVEVALSNDVFTEGEEDPKDISNAIYTQFGTNMDQIDHKMFVVPPETDYKGSTTWVAFASKPGDDGWYRDDWILDVSTLMHETGHNLGLHHSGQPDDTANVEYGDSSCTMGYTIGVDRAICFNGAKSVELGWYDDRVATISPHVGDEFSGRLIGVNDYAISNQSDTLVVEIKNSDSSVDSLFVMYNKAEGLNEDTSEAVNKVIITQGVAGGQSWKLAEITPGQTWTSENYVFGKTLSISTSAEASEGNVQYVTTTIKFTDTACSINNECTTDLQNYNCLSEQCVNSVCKIINQDDCCGNGLCDAAEYCDTCDDCLNTSDHCKSIVASWSNASTSSGIYGISFDVTVTKDVYFHEISDVFVFRSGTYTVKVYTREGTNTGENDLSNWVQVYSGSIAASNVSGRSYITSIPFTSRVSTSSGGTRAFYVDVTGSTQDYKIPYEKNNNPVSNSDMSMSSATTRRASSITTIGAARTDVGTFIGTLKYGYAKGASPTSFPSSLPSDLPSLSIAPSDAPSNLPSLFPSELPSMQPSDIPSDVPSDFPSDEPSDIPSDTPSDVPSDVPSDLPSDSPSDVPSDVPSDAPSFVPSAVPSDIPSDVPSDVPSGIPSFIPSDMPSSAPSVSSQPSATESDPPSTFPSSMPSDQPSLNPSTLAQPSLSSQPSDTPSSVPSDIPSGVPSSIPSSIPSNIPSLSPSDSPSSVPSLSSLSPSELPSFMPSISPSSLPSIVPSDTPSLLEPSSSPSSLPSMQPSKTNKPSAKPSASPSSKPSAKPSVSPSSKPSAKPSAKPSINQGDNCKDSGVKFKKKINADGEYKKRSCAWLLRKPEKTLSRCESGNKQKIKKHCPNACGACEQYKCADSEKKWFLWGDEEKMRNCKWVGEDPGKIARRCGKNGVAATCRATCKYTNTTLGLSC</sequence>
<feature type="compositionally biased region" description="Low complexity" evidence="7">
    <location>
        <begin position="826"/>
        <end position="870"/>
    </location>
</feature>
<feature type="compositionally biased region" description="Polar residues" evidence="7">
    <location>
        <begin position="904"/>
        <end position="931"/>
    </location>
</feature>
<dbReference type="AlphaFoldDB" id="A0AAD3HEE6"/>
<dbReference type="PANTHER" id="PTHR44826:SF3">
    <property type="entry name" value="SPORE COAT PROTEIN SP85"/>
    <property type="match status" value="1"/>
</dbReference>
<keyword evidence="11" id="KW-1185">Reference proteome</keyword>
<evidence type="ECO:0000256" key="6">
    <source>
        <dbReference type="ARBA" id="ARBA00045806"/>
    </source>
</evidence>
<feature type="compositionally biased region" description="Low complexity" evidence="7">
    <location>
        <begin position="769"/>
        <end position="789"/>
    </location>
</feature>
<dbReference type="Proteomes" id="UP001054902">
    <property type="component" value="Unassembled WGS sequence"/>
</dbReference>
<evidence type="ECO:0000256" key="7">
    <source>
        <dbReference type="SAM" id="MobiDB-lite"/>
    </source>
</evidence>
<evidence type="ECO:0000256" key="1">
    <source>
        <dbReference type="ARBA" id="ARBA00006241"/>
    </source>
</evidence>
<evidence type="ECO:0000256" key="2">
    <source>
        <dbReference type="ARBA" id="ARBA00021911"/>
    </source>
</evidence>
<keyword evidence="3" id="KW-0748">Sporozoite</keyword>
<gene>
    <name evidence="10" type="ORF">CTEN210_16434</name>
</gene>
<evidence type="ECO:0000256" key="5">
    <source>
        <dbReference type="ARBA" id="ARBA00033726"/>
    </source>
</evidence>
<feature type="signal peptide" evidence="8">
    <location>
        <begin position="1"/>
        <end position="25"/>
    </location>
</feature>
<comment type="function">
    <text evidence="5">In the vertebrate host, binds to highly sulfated heparan sulfate proteoglycans (HSPGs) on the surface of host hepatocytes and is required for sporozoite invasion of the host hepatocytes.</text>
</comment>
<feature type="compositionally biased region" description="Polar residues" evidence="7">
    <location>
        <begin position="720"/>
        <end position="729"/>
    </location>
</feature>
<organism evidence="10 11">
    <name type="scientific">Chaetoceros tenuissimus</name>
    <dbReference type="NCBI Taxonomy" id="426638"/>
    <lineage>
        <taxon>Eukaryota</taxon>
        <taxon>Sar</taxon>
        <taxon>Stramenopiles</taxon>
        <taxon>Ochrophyta</taxon>
        <taxon>Bacillariophyta</taxon>
        <taxon>Coscinodiscophyceae</taxon>
        <taxon>Chaetocerotophycidae</taxon>
        <taxon>Chaetocerotales</taxon>
        <taxon>Chaetocerotaceae</taxon>
        <taxon>Chaetoceros</taxon>
    </lineage>
</organism>
<dbReference type="GO" id="GO:0008237">
    <property type="term" value="F:metallopeptidase activity"/>
    <property type="evidence" value="ECO:0007669"/>
    <property type="project" value="InterPro"/>
</dbReference>
<feature type="compositionally biased region" description="Low complexity" evidence="7">
    <location>
        <begin position="808"/>
        <end position="819"/>
    </location>
</feature>
<keyword evidence="8" id="KW-0732">Signal</keyword>
<feature type="region of interest" description="Disordered" evidence="7">
    <location>
        <begin position="769"/>
        <end position="1077"/>
    </location>
</feature>
<dbReference type="InterPro" id="IPR051860">
    <property type="entry name" value="Plasmodium_CSP_Invasion"/>
</dbReference>
<evidence type="ECO:0000256" key="4">
    <source>
        <dbReference type="ARBA" id="ARBA00022737"/>
    </source>
</evidence>
<dbReference type="PANTHER" id="PTHR44826">
    <property type="entry name" value="SPORE COAT PROTEIN SP85"/>
    <property type="match status" value="1"/>
</dbReference>
<comment type="caution">
    <text evidence="10">The sequence shown here is derived from an EMBL/GenBank/DDBJ whole genome shotgun (WGS) entry which is preliminary data.</text>
</comment>
<evidence type="ECO:0000313" key="10">
    <source>
        <dbReference type="EMBL" id="GFH59958.1"/>
    </source>
</evidence>
<proteinExistence type="inferred from homology"/>
<evidence type="ECO:0000256" key="3">
    <source>
        <dbReference type="ARBA" id="ARBA00022522"/>
    </source>
</evidence>
<keyword evidence="4" id="KW-0677">Repeat</keyword>
<comment type="similarity">
    <text evidence="1">Belongs to the plasmodium circumsporozoite protein family.</text>
</comment>
<feature type="chain" id="PRO_5042252229" description="Circumsporozoite protein" evidence="8">
    <location>
        <begin position="26"/>
        <end position="1189"/>
    </location>
</feature>
<dbReference type="EMBL" id="BLLK01000069">
    <property type="protein sequence ID" value="GFH59958.1"/>
    <property type="molecule type" value="Genomic_DNA"/>
</dbReference>
<feature type="region of interest" description="Disordered" evidence="7">
    <location>
        <begin position="715"/>
        <end position="736"/>
    </location>
</feature>
<evidence type="ECO:0000259" key="9">
    <source>
        <dbReference type="Pfam" id="PF05548"/>
    </source>
</evidence>
<evidence type="ECO:0000313" key="11">
    <source>
        <dbReference type="Proteomes" id="UP001054902"/>
    </source>
</evidence>
<feature type="compositionally biased region" description="Low complexity" evidence="7">
    <location>
        <begin position="932"/>
        <end position="1065"/>
    </location>
</feature>
<comment type="function">
    <text evidence="6">Essential sporozoite protein. In the mosquito vector, required for sporozoite development in the oocyst, migration through the vector hemolymph and entry into the vector salivary glands. In the vertebrate host, required for sporozoite migration through the host dermis and infection of host hepatocytes. Binds to highly sulfated heparan sulfate proteoglycans (HSPGs) on the surface of host hepatocytes.</text>
</comment>
<reference evidence="10 11" key="1">
    <citation type="journal article" date="2021" name="Sci. Rep.">
        <title>The genome of the diatom Chaetoceros tenuissimus carries an ancient integrated fragment of an extant virus.</title>
        <authorList>
            <person name="Hongo Y."/>
            <person name="Kimura K."/>
            <person name="Takaki Y."/>
            <person name="Yoshida Y."/>
            <person name="Baba S."/>
            <person name="Kobayashi G."/>
            <person name="Nagasaki K."/>
            <person name="Hano T."/>
            <person name="Tomaru Y."/>
        </authorList>
    </citation>
    <scope>NUCLEOTIDE SEQUENCE [LARGE SCALE GENOMIC DNA]</scope>
    <source>
        <strain evidence="10 11">NIES-3715</strain>
    </source>
</reference>
<feature type="domain" description="Peptidase M11 gametolysin" evidence="9">
    <location>
        <begin position="227"/>
        <end position="412"/>
    </location>
</feature>
<feature type="compositionally biased region" description="Low complexity" evidence="7">
    <location>
        <begin position="888"/>
        <end position="903"/>
    </location>
</feature>